<protein>
    <recommendedName>
        <fullName evidence="7 8">Small ribosomal subunit protein bS20</fullName>
    </recommendedName>
</protein>
<dbReference type="GO" id="GO:0005829">
    <property type="term" value="C:cytosol"/>
    <property type="evidence" value="ECO:0007669"/>
    <property type="project" value="TreeGrafter"/>
</dbReference>
<evidence type="ECO:0000256" key="3">
    <source>
        <dbReference type="ARBA" id="ARBA00022730"/>
    </source>
</evidence>
<dbReference type="PANTHER" id="PTHR33398">
    <property type="entry name" value="30S RIBOSOMAL PROTEIN S20"/>
    <property type="match status" value="1"/>
</dbReference>
<comment type="function">
    <text evidence="1 8">Binds directly to 16S ribosomal RNA.</text>
</comment>
<accession>A0A8G2BV42</accession>
<keyword evidence="3 8" id="KW-0699">rRNA-binding</keyword>
<dbReference type="EMBL" id="FNVS01000004">
    <property type="protein sequence ID" value="SEF66788.1"/>
    <property type="molecule type" value="Genomic_DNA"/>
</dbReference>
<dbReference type="GO" id="GO:0070181">
    <property type="term" value="F:small ribosomal subunit rRNA binding"/>
    <property type="evidence" value="ECO:0007669"/>
    <property type="project" value="TreeGrafter"/>
</dbReference>
<dbReference type="Gene3D" id="1.20.58.110">
    <property type="entry name" value="Ribosomal protein S20"/>
    <property type="match status" value="1"/>
</dbReference>
<evidence type="ECO:0000256" key="8">
    <source>
        <dbReference type="HAMAP-Rule" id="MF_00500"/>
    </source>
</evidence>
<evidence type="ECO:0000256" key="5">
    <source>
        <dbReference type="ARBA" id="ARBA00022980"/>
    </source>
</evidence>
<dbReference type="GO" id="GO:0003735">
    <property type="term" value="F:structural constituent of ribosome"/>
    <property type="evidence" value="ECO:0007669"/>
    <property type="project" value="InterPro"/>
</dbReference>
<organism evidence="9 10">
    <name type="scientific">Parabacteroides chinchillae</name>
    <dbReference type="NCBI Taxonomy" id="871327"/>
    <lineage>
        <taxon>Bacteria</taxon>
        <taxon>Pseudomonadati</taxon>
        <taxon>Bacteroidota</taxon>
        <taxon>Bacteroidia</taxon>
        <taxon>Bacteroidales</taxon>
        <taxon>Tannerellaceae</taxon>
        <taxon>Parabacteroides</taxon>
    </lineage>
</organism>
<name>A0A8G2BV42_9BACT</name>
<dbReference type="SUPFAM" id="SSF46992">
    <property type="entry name" value="Ribosomal protein S20"/>
    <property type="match status" value="1"/>
</dbReference>
<evidence type="ECO:0000313" key="10">
    <source>
        <dbReference type="Proteomes" id="UP000236725"/>
    </source>
</evidence>
<keyword evidence="6 8" id="KW-0687">Ribonucleoprotein</keyword>
<sequence>MANHKSSIKRIRQTNAKRLHNRYYAKTARNAMRVLRATEDKNEAQALFPKVCSMLDKLAKKNIIHKNKAGNLKSKLAKHVNKLAQA</sequence>
<comment type="caution">
    <text evidence="9">The sequence shown here is derived from an EMBL/GenBank/DDBJ whole genome shotgun (WGS) entry which is preliminary data.</text>
</comment>
<dbReference type="NCBIfam" id="TIGR00029">
    <property type="entry name" value="S20"/>
    <property type="match status" value="1"/>
</dbReference>
<proteinExistence type="inferred from homology"/>
<gene>
    <name evidence="8" type="primary">rpsT</name>
    <name evidence="9" type="ORF">SAMN05444001_104115</name>
</gene>
<keyword evidence="10" id="KW-1185">Reference proteome</keyword>
<evidence type="ECO:0000256" key="2">
    <source>
        <dbReference type="ARBA" id="ARBA00007634"/>
    </source>
</evidence>
<reference evidence="9 10" key="1">
    <citation type="submission" date="2016-10" db="EMBL/GenBank/DDBJ databases">
        <authorList>
            <person name="Varghese N."/>
            <person name="Submissions S."/>
        </authorList>
    </citation>
    <scope>NUCLEOTIDE SEQUENCE [LARGE SCALE GENOMIC DNA]</scope>
    <source>
        <strain evidence="9 10">DSM 29073</strain>
    </source>
</reference>
<keyword evidence="4 8" id="KW-0694">RNA-binding</keyword>
<dbReference type="HAMAP" id="MF_00500">
    <property type="entry name" value="Ribosomal_bS20"/>
    <property type="match status" value="1"/>
</dbReference>
<comment type="similarity">
    <text evidence="2 8">Belongs to the bacterial ribosomal protein bS20 family.</text>
</comment>
<evidence type="ECO:0000256" key="6">
    <source>
        <dbReference type="ARBA" id="ARBA00023274"/>
    </source>
</evidence>
<evidence type="ECO:0000256" key="1">
    <source>
        <dbReference type="ARBA" id="ARBA00003134"/>
    </source>
</evidence>
<keyword evidence="5 8" id="KW-0689">Ribosomal protein</keyword>
<evidence type="ECO:0000256" key="4">
    <source>
        <dbReference type="ARBA" id="ARBA00022884"/>
    </source>
</evidence>
<dbReference type="Proteomes" id="UP000236725">
    <property type="component" value="Unassembled WGS sequence"/>
</dbReference>
<dbReference type="RefSeq" id="WP_099464445.1">
    <property type="nucleotide sequence ID" value="NZ_FNVS01000004.1"/>
</dbReference>
<dbReference type="AlphaFoldDB" id="A0A8G2BV42"/>
<evidence type="ECO:0000256" key="7">
    <source>
        <dbReference type="ARBA" id="ARBA00035136"/>
    </source>
</evidence>
<dbReference type="InterPro" id="IPR002583">
    <property type="entry name" value="Ribosomal_bS20"/>
</dbReference>
<evidence type="ECO:0000313" key="9">
    <source>
        <dbReference type="EMBL" id="SEF66788.1"/>
    </source>
</evidence>
<dbReference type="PANTHER" id="PTHR33398:SF1">
    <property type="entry name" value="SMALL RIBOSOMAL SUBUNIT PROTEIN BS20C"/>
    <property type="match status" value="1"/>
</dbReference>
<dbReference type="InterPro" id="IPR036510">
    <property type="entry name" value="Ribosomal_bS20_sf"/>
</dbReference>
<dbReference type="GO" id="GO:0015935">
    <property type="term" value="C:small ribosomal subunit"/>
    <property type="evidence" value="ECO:0007669"/>
    <property type="project" value="TreeGrafter"/>
</dbReference>
<dbReference type="Pfam" id="PF01649">
    <property type="entry name" value="Ribosomal_S20p"/>
    <property type="match status" value="1"/>
</dbReference>
<dbReference type="GO" id="GO:0006412">
    <property type="term" value="P:translation"/>
    <property type="evidence" value="ECO:0007669"/>
    <property type="project" value="UniProtKB-UniRule"/>
</dbReference>